<accession>A0A8X6SN13</accession>
<gene>
    <name evidence="2" type="primary">AVEN_78478_1</name>
    <name evidence="2" type="ORF">TNCV_4975121</name>
</gene>
<evidence type="ECO:0000313" key="3">
    <source>
        <dbReference type="Proteomes" id="UP000887159"/>
    </source>
</evidence>
<evidence type="ECO:0000313" key="2">
    <source>
        <dbReference type="EMBL" id="GFY12012.1"/>
    </source>
</evidence>
<sequence>MEEYLQKKIYVYRKSYHHYHKINITMTVSKFVLSSLGLSAFVMVPLAALSLSVGIVEVIDKALNIVERKEEHKQSYKFYKQLLNMYKAREISEEEVYKREEDFVNNLVHLPREKYMKQTLLNGYAYVSK</sequence>
<feature type="transmembrane region" description="Helical" evidence="1">
    <location>
        <begin position="36"/>
        <end position="59"/>
    </location>
</feature>
<organism evidence="2 3">
    <name type="scientific">Trichonephila clavipes</name>
    <name type="common">Golden silk orbweaver</name>
    <name type="synonym">Nephila clavipes</name>
    <dbReference type="NCBI Taxonomy" id="2585209"/>
    <lineage>
        <taxon>Eukaryota</taxon>
        <taxon>Metazoa</taxon>
        <taxon>Ecdysozoa</taxon>
        <taxon>Arthropoda</taxon>
        <taxon>Chelicerata</taxon>
        <taxon>Arachnida</taxon>
        <taxon>Araneae</taxon>
        <taxon>Araneomorphae</taxon>
        <taxon>Entelegynae</taxon>
        <taxon>Araneoidea</taxon>
        <taxon>Nephilidae</taxon>
        <taxon>Trichonephila</taxon>
    </lineage>
</organism>
<protein>
    <submittedName>
        <fullName evidence="2">Uncharacterized protein</fullName>
    </submittedName>
</protein>
<keyword evidence="1" id="KW-0472">Membrane</keyword>
<keyword evidence="1" id="KW-0812">Transmembrane</keyword>
<keyword evidence="3" id="KW-1185">Reference proteome</keyword>
<dbReference type="EMBL" id="BMAU01021309">
    <property type="protein sequence ID" value="GFY12012.1"/>
    <property type="molecule type" value="Genomic_DNA"/>
</dbReference>
<name>A0A8X6SN13_TRICX</name>
<comment type="caution">
    <text evidence="2">The sequence shown here is derived from an EMBL/GenBank/DDBJ whole genome shotgun (WGS) entry which is preliminary data.</text>
</comment>
<reference evidence="2" key="1">
    <citation type="submission" date="2020-08" db="EMBL/GenBank/DDBJ databases">
        <title>Multicomponent nature underlies the extraordinary mechanical properties of spider dragline silk.</title>
        <authorList>
            <person name="Kono N."/>
            <person name="Nakamura H."/>
            <person name="Mori M."/>
            <person name="Yoshida Y."/>
            <person name="Ohtoshi R."/>
            <person name="Malay A.D."/>
            <person name="Moran D.A.P."/>
            <person name="Tomita M."/>
            <person name="Numata K."/>
            <person name="Arakawa K."/>
        </authorList>
    </citation>
    <scope>NUCLEOTIDE SEQUENCE</scope>
</reference>
<keyword evidence="1" id="KW-1133">Transmembrane helix</keyword>
<dbReference type="Proteomes" id="UP000887159">
    <property type="component" value="Unassembled WGS sequence"/>
</dbReference>
<evidence type="ECO:0000256" key="1">
    <source>
        <dbReference type="SAM" id="Phobius"/>
    </source>
</evidence>
<proteinExistence type="predicted"/>
<dbReference type="AlphaFoldDB" id="A0A8X6SN13"/>